<dbReference type="HOGENOM" id="CLU_2038995_0_0_1"/>
<dbReference type="AlphaFoldDB" id="A0A0C3P0G0"/>
<dbReference type="Proteomes" id="UP000054217">
    <property type="component" value="Unassembled WGS sequence"/>
</dbReference>
<evidence type="ECO:0000313" key="1">
    <source>
        <dbReference type="EMBL" id="KIO01001.1"/>
    </source>
</evidence>
<proteinExistence type="predicted"/>
<sequence>MSTDTNEPHVLLANALALPSRMRLVDGGTRGEILDSANTTLYGYPRRSGSHMDMLVQCVFPLQGNVSVVNDTPSYAIERILWTTTSALRATTCDHQRLAPRYQSISLLRRDATFSGQREID</sequence>
<accession>A0A0C3P0G0</accession>
<evidence type="ECO:0000313" key="2">
    <source>
        <dbReference type="Proteomes" id="UP000054217"/>
    </source>
</evidence>
<dbReference type="EMBL" id="KN831991">
    <property type="protein sequence ID" value="KIO01001.1"/>
    <property type="molecule type" value="Genomic_DNA"/>
</dbReference>
<dbReference type="InParanoid" id="A0A0C3P0G0"/>
<keyword evidence="2" id="KW-1185">Reference proteome</keyword>
<reference evidence="2" key="2">
    <citation type="submission" date="2015-01" db="EMBL/GenBank/DDBJ databases">
        <title>Evolutionary Origins and Diversification of the Mycorrhizal Mutualists.</title>
        <authorList>
            <consortium name="DOE Joint Genome Institute"/>
            <consortium name="Mycorrhizal Genomics Consortium"/>
            <person name="Kohler A."/>
            <person name="Kuo A."/>
            <person name="Nagy L.G."/>
            <person name="Floudas D."/>
            <person name="Copeland A."/>
            <person name="Barry K.W."/>
            <person name="Cichocki N."/>
            <person name="Veneault-Fourrey C."/>
            <person name="LaButti K."/>
            <person name="Lindquist E.A."/>
            <person name="Lipzen A."/>
            <person name="Lundell T."/>
            <person name="Morin E."/>
            <person name="Murat C."/>
            <person name="Riley R."/>
            <person name="Ohm R."/>
            <person name="Sun H."/>
            <person name="Tunlid A."/>
            <person name="Henrissat B."/>
            <person name="Grigoriev I.V."/>
            <person name="Hibbett D.S."/>
            <person name="Martin F."/>
        </authorList>
    </citation>
    <scope>NUCLEOTIDE SEQUENCE [LARGE SCALE GENOMIC DNA]</scope>
    <source>
        <strain evidence="2">Marx 270</strain>
    </source>
</reference>
<reference evidence="1 2" key="1">
    <citation type="submission" date="2014-04" db="EMBL/GenBank/DDBJ databases">
        <authorList>
            <consortium name="DOE Joint Genome Institute"/>
            <person name="Kuo A."/>
            <person name="Kohler A."/>
            <person name="Costa M.D."/>
            <person name="Nagy L.G."/>
            <person name="Floudas D."/>
            <person name="Copeland A."/>
            <person name="Barry K.W."/>
            <person name="Cichocki N."/>
            <person name="Veneault-Fourrey C."/>
            <person name="LaButti K."/>
            <person name="Lindquist E.A."/>
            <person name="Lipzen A."/>
            <person name="Lundell T."/>
            <person name="Morin E."/>
            <person name="Murat C."/>
            <person name="Sun H."/>
            <person name="Tunlid A."/>
            <person name="Henrissat B."/>
            <person name="Grigoriev I.V."/>
            <person name="Hibbett D.S."/>
            <person name="Martin F."/>
            <person name="Nordberg H.P."/>
            <person name="Cantor M.N."/>
            <person name="Hua S.X."/>
        </authorList>
    </citation>
    <scope>NUCLEOTIDE SEQUENCE [LARGE SCALE GENOMIC DNA]</scope>
    <source>
        <strain evidence="1 2">Marx 270</strain>
    </source>
</reference>
<name>A0A0C3P0G0_PISTI</name>
<organism evidence="1 2">
    <name type="scientific">Pisolithus tinctorius Marx 270</name>
    <dbReference type="NCBI Taxonomy" id="870435"/>
    <lineage>
        <taxon>Eukaryota</taxon>
        <taxon>Fungi</taxon>
        <taxon>Dikarya</taxon>
        <taxon>Basidiomycota</taxon>
        <taxon>Agaricomycotina</taxon>
        <taxon>Agaricomycetes</taxon>
        <taxon>Agaricomycetidae</taxon>
        <taxon>Boletales</taxon>
        <taxon>Sclerodermatineae</taxon>
        <taxon>Pisolithaceae</taxon>
        <taxon>Pisolithus</taxon>
    </lineage>
</organism>
<gene>
    <name evidence="1" type="ORF">M404DRAFT_28992</name>
</gene>
<protein>
    <submittedName>
        <fullName evidence="1">Uncharacterized protein</fullName>
    </submittedName>
</protein>